<sequence>MLQCWRFRADHHARQRCIGFLRRVAHARHHAAAQHRAGGAQRTDFMQLVADVENRAAFAGQTAQHHEQLFDGLWREHRGRLVQNQHARLGEQRADDFHPLHLAHRQGVHRAMRIDLQPVVAGSGLHALDHLGQRNAFVETQPDVFRHGQRIEQAEMLKHHGDAEVPRLLRVADLHRLAIDDDAALVGLDRAVDDLHERGLARPVFAQNGVDFSWKHLQRHPIVRHHGGVSLGYTRQLQPGHWRR</sequence>
<proteinExistence type="predicted"/>
<protein>
    <submittedName>
        <fullName evidence="1">Uncharacterized protein</fullName>
    </submittedName>
</protein>
<dbReference type="AlphaFoldDB" id="A0A645FT61"/>
<organism evidence="1">
    <name type="scientific">bioreactor metagenome</name>
    <dbReference type="NCBI Taxonomy" id="1076179"/>
    <lineage>
        <taxon>unclassified sequences</taxon>
        <taxon>metagenomes</taxon>
        <taxon>ecological metagenomes</taxon>
    </lineage>
</organism>
<reference evidence="1" key="1">
    <citation type="submission" date="2019-08" db="EMBL/GenBank/DDBJ databases">
        <authorList>
            <person name="Kucharzyk K."/>
            <person name="Murdoch R.W."/>
            <person name="Higgins S."/>
            <person name="Loffler F."/>
        </authorList>
    </citation>
    <scope>NUCLEOTIDE SEQUENCE</scope>
</reference>
<comment type="caution">
    <text evidence="1">The sequence shown here is derived from an EMBL/GenBank/DDBJ whole genome shotgun (WGS) entry which is preliminary data.</text>
</comment>
<accession>A0A645FT61</accession>
<dbReference type="AntiFam" id="ANF00095">
    <property type="entry name" value="Shadow ORF (opposite ABC transporters)"/>
</dbReference>
<dbReference type="AntiFam" id="ANF00142">
    <property type="entry name" value="Shadow ORF (opposite yadG)"/>
</dbReference>
<name>A0A645FT61_9ZZZZ</name>
<dbReference type="EMBL" id="VSSQ01061998">
    <property type="protein sequence ID" value="MPN15273.1"/>
    <property type="molecule type" value="Genomic_DNA"/>
</dbReference>
<evidence type="ECO:0000313" key="1">
    <source>
        <dbReference type="EMBL" id="MPN15273.1"/>
    </source>
</evidence>
<gene>
    <name evidence="1" type="ORF">SDC9_162603</name>
</gene>